<name>A0ABR3PBD3_9PEZI</name>
<evidence type="ECO:0000259" key="9">
    <source>
        <dbReference type="PROSITE" id="PS50850"/>
    </source>
</evidence>
<accession>A0ABR3PBD3</accession>
<dbReference type="InterPro" id="IPR036259">
    <property type="entry name" value="MFS_trans_sf"/>
</dbReference>
<evidence type="ECO:0000256" key="2">
    <source>
        <dbReference type="ARBA" id="ARBA00008335"/>
    </source>
</evidence>
<organism evidence="10 11">
    <name type="scientific">Neodothiora populina</name>
    <dbReference type="NCBI Taxonomy" id="2781224"/>
    <lineage>
        <taxon>Eukaryota</taxon>
        <taxon>Fungi</taxon>
        <taxon>Dikarya</taxon>
        <taxon>Ascomycota</taxon>
        <taxon>Pezizomycotina</taxon>
        <taxon>Dothideomycetes</taxon>
        <taxon>Dothideomycetidae</taxon>
        <taxon>Dothideales</taxon>
        <taxon>Dothioraceae</taxon>
        <taxon>Neodothiora</taxon>
    </lineage>
</organism>
<reference evidence="10 11" key="1">
    <citation type="submission" date="2024-07" db="EMBL/GenBank/DDBJ databases">
        <title>Draft sequence of the Neodothiora populina.</title>
        <authorList>
            <person name="Drown D.D."/>
            <person name="Schuette U.S."/>
            <person name="Buechlein A.B."/>
            <person name="Rusch D.R."/>
            <person name="Winton L.W."/>
            <person name="Adams G.A."/>
        </authorList>
    </citation>
    <scope>NUCLEOTIDE SEQUENCE [LARGE SCALE GENOMIC DNA]</scope>
    <source>
        <strain evidence="10 11">CPC 39397</strain>
    </source>
</reference>
<protein>
    <recommendedName>
        <fullName evidence="9">Major facilitator superfamily (MFS) profile domain-containing protein</fullName>
    </recommendedName>
</protein>
<dbReference type="EMBL" id="JBFMKM010000010">
    <property type="protein sequence ID" value="KAL1303464.1"/>
    <property type="molecule type" value="Genomic_DNA"/>
</dbReference>
<feature type="transmembrane region" description="Helical" evidence="8">
    <location>
        <begin position="208"/>
        <end position="230"/>
    </location>
</feature>
<proteinExistence type="inferred from homology"/>
<feature type="transmembrane region" description="Helical" evidence="8">
    <location>
        <begin position="116"/>
        <end position="138"/>
    </location>
</feature>
<dbReference type="InterPro" id="IPR051788">
    <property type="entry name" value="MFS_Transporter"/>
</dbReference>
<feature type="transmembrane region" description="Helical" evidence="8">
    <location>
        <begin position="295"/>
        <end position="320"/>
    </location>
</feature>
<evidence type="ECO:0000313" key="10">
    <source>
        <dbReference type="EMBL" id="KAL1303464.1"/>
    </source>
</evidence>
<comment type="subcellular location">
    <subcellularLocation>
        <location evidence="1">Endomembrane system</location>
        <topology evidence="1">Multi-pass membrane protein</topology>
    </subcellularLocation>
</comment>
<feature type="region of interest" description="Disordered" evidence="7">
    <location>
        <begin position="26"/>
        <end position="73"/>
    </location>
</feature>
<evidence type="ECO:0000256" key="4">
    <source>
        <dbReference type="ARBA" id="ARBA00022692"/>
    </source>
</evidence>
<dbReference type="GeneID" id="95980547"/>
<dbReference type="PANTHER" id="PTHR23514:SF3">
    <property type="entry name" value="BYPASS OF STOP CODON PROTEIN 6"/>
    <property type="match status" value="1"/>
</dbReference>
<feature type="transmembrane region" description="Helical" evidence="8">
    <location>
        <begin position="332"/>
        <end position="352"/>
    </location>
</feature>
<dbReference type="RefSeq" id="XP_069199739.1">
    <property type="nucleotide sequence ID" value="XM_069346861.1"/>
</dbReference>
<comment type="similarity">
    <text evidence="2">Belongs to the major facilitator superfamily.</text>
</comment>
<feature type="transmembrane region" description="Helical" evidence="8">
    <location>
        <begin position="174"/>
        <end position="196"/>
    </location>
</feature>
<evidence type="ECO:0000256" key="1">
    <source>
        <dbReference type="ARBA" id="ARBA00004127"/>
    </source>
</evidence>
<keyword evidence="3" id="KW-0813">Transport</keyword>
<keyword evidence="6 8" id="KW-0472">Membrane</keyword>
<dbReference type="SUPFAM" id="SSF103473">
    <property type="entry name" value="MFS general substrate transporter"/>
    <property type="match status" value="1"/>
</dbReference>
<evidence type="ECO:0000256" key="5">
    <source>
        <dbReference type="ARBA" id="ARBA00022989"/>
    </source>
</evidence>
<evidence type="ECO:0000256" key="7">
    <source>
        <dbReference type="SAM" id="MobiDB-lite"/>
    </source>
</evidence>
<gene>
    <name evidence="10" type="ORF">AAFC00_006848</name>
</gene>
<dbReference type="Pfam" id="PF07690">
    <property type="entry name" value="MFS_1"/>
    <property type="match status" value="1"/>
</dbReference>
<dbReference type="PANTHER" id="PTHR23514">
    <property type="entry name" value="BYPASS OF STOP CODON PROTEIN 6"/>
    <property type="match status" value="1"/>
</dbReference>
<feature type="transmembrane region" description="Helical" evidence="8">
    <location>
        <begin position="448"/>
        <end position="467"/>
    </location>
</feature>
<feature type="transmembrane region" description="Helical" evidence="8">
    <location>
        <begin position="359"/>
        <end position="378"/>
    </location>
</feature>
<keyword evidence="4 8" id="KW-0812">Transmembrane</keyword>
<dbReference type="PROSITE" id="PS50850">
    <property type="entry name" value="MFS"/>
    <property type="match status" value="1"/>
</dbReference>
<evidence type="ECO:0000256" key="8">
    <source>
        <dbReference type="SAM" id="Phobius"/>
    </source>
</evidence>
<dbReference type="Gene3D" id="1.20.1250.20">
    <property type="entry name" value="MFS general substrate transporter like domains"/>
    <property type="match status" value="2"/>
</dbReference>
<evidence type="ECO:0000256" key="3">
    <source>
        <dbReference type="ARBA" id="ARBA00022448"/>
    </source>
</evidence>
<feature type="transmembrane region" description="Helical" evidence="8">
    <location>
        <begin position="150"/>
        <end position="168"/>
    </location>
</feature>
<feature type="transmembrane region" description="Helical" evidence="8">
    <location>
        <begin position="236"/>
        <end position="259"/>
    </location>
</feature>
<dbReference type="InterPro" id="IPR020846">
    <property type="entry name" value="MFS_dom"/>
</dbReference>
<sequence length="475" mass="51347">MSSSSWNHGSSTAVIELEPVHVHHLHGLDPAPKRPSLQIVTPSERDDDIDSQQSDRNESLPSPTTSGPEAAEKWNGSKMNIARTFAAFWSFILMGMNDASYGAIIPYEQLETYYGLSYTIVSLIFLSPLVGYNASALLNNAIHLKFGRRGPACIAPVCHLIAYIVISVHPPYPVLVVVFMLAGFGNGLFDAAWNAWMGNMANANEILGVLHGLYGVGAIIAPLIATAMITKAGLAWYQWYYVMIGVAAIELGACAWAFWSQNGQAFRDANPRTSNETGNRMKEALFTMPSARVTWLCAFFLLGYVGIEVALGGWVVVFMINERGGGKFASGMTATGFWLGITVGRFVLGFITPRIGEKLAIAIYLPIATGLELLFWLVPQFYVSAVTVALQGFVLAPMFPAAVVACTKLLPRHLHVSGIGFAAALGGSGGAIFPFVTGVIAQSHGVKVLQPIILSLLVVIWLFWLALPRIGKKRD</sequence>
<feature type="domain" description="Major facilitator superfamily (MFS) profile" evidence="9">
    <location>
        <begin position="83"/>
        <end position="469"/>
    </location>
</feature>
<evidence type="ECO:0000256" key="6">
    <source>
        <dbReference type="ARBA" id="ARBA00023136"/>
    </source>
</evidence>
<keyword evidence="5 8" id="KW-1133">Transmembrane helix</keyword>
<comment type="caution">
    <text evidence="10">The sequence shown here is derived from an EMBL/GenBank/DDBJ whole genome shotgun (WGS) entry which is preliminary data.</text>
</comment>
<dbReference type="Proteomes" id="UP001562354">
    <property type="component" value="Unassembled WGS sequence"/>
</dbReference>
<dbReference type="InterPro" id="IPR011701">
    <property type="entry name" value="MFS"/>
</dbReference>
<feature type="transmembrane region" description="Helical" evidence="8">
    <location>
        <begin position="419"/>
        <end position="442"/>
    </location>
</feature>
<keyword evidence="11" id="KW-1185">Reference proteome</keyword>
<evidence type="ECO:0000313" key="11">
    <source>
        <dbReference type="Proteomes" id="UP001562354"/>
    </source>
</evidence>
<feature type="transmembrane region" description="Helical" evidence="8">
    <location>
        <begin position="85"/>
        <end position="104"/>
    </location>
</feature>
<feature type="transmembrane region" description="Helical" evidence="8">
    <location>
        <begin position="384"/>
        <end position="407"/>
    </location>
</feature>